<dbReference type="Proteomes" id="UP000000536">
    <property type="component" value="Chromosome"/>
</dbReference>
<dbReference type="PANTHER" id="PTHR22442">
    <property type="match status" value="1"/>
</dbReference>
<keyword evidence="3" id="KW-1185">Reference proteome</keyword>
<accession>Q5JFC3</accession>
<dbReference type="GeneID" id="78447106"/>
<dbReference type="EMBL" id="AP006878">
    <property type="protein sequence ID" value="BAD84780.1"/>
    <property type="molecule type" value="Genomic_DNA"/>
</dbReference>
<dbReference type="eggNOG" id="arCOG00826">
    <property type="taxonomic scope" value="Archaea"/>
</dbReference>
<dbReference type="GO" id="GO:0016747">
    <property type="term" value="F:acyltransferase activity, transferring groups other than amino-acyl groups"/>
    <property type="evidence" value="ECO:0007669"/>
    <property type="project" value="InterPro"/>
</dbReference>
<dbReference type="InParanoid" id="Q5JFC3"/>
<dbReference type="PANTHER" id="PTHR22442:SF10">
    <property type="entry name" value="N-ACETYLTRANSFERASE, GNAT FAMILY-RELATED"/>
    <property type="match status" value="1"/>
</dbReference>
<dbReference type="PROSITE" id="PS51186">
    <property type="entry name" value="GNAT"/>
    <property type="match status" value="1"/>
</dbReference>
<evidence type="ECO:0000313" key="3">
    <source>
        <dbReference type="Proteomes" id="UP000000536"/>
    </source>
</evidence>
<dbReference type="InterPro" id="IPR000182">
    <property type="entry name" value="GNAT_dom"/>
</dbReference>
<dbReference type="InterPro" id="IPR029625">
    <property type="entry name" value="FAM169"/>
</dbReference>
<organism evidence="2 3">
    <name type="scientific">Thermococcus kodakarensis (strain ATCC BAA-918 / JCM 12380 / KOD1)</name>
    <name type="common">Pyrococcus kodakaraensis (strain KOD1)</name>
    <dbReference type="NCBI Taxonomy" id="69014"/>
    <lineage>
        <taxon>Archaea</taxon>
        <taxon>Methanobacteriati</taxon>
        <taxon>Methanobacteriota</taxon>
        <taxon>Thermococci</taxon>
        <taxon>Thermococcales</taxon>
        <taxon>Thermococcaceae</taxon>
        <taxon>Thermococcus</taxon>
    </lineage>
</organism>
<protein>
    <submittedName>
        <fullName evidence="2">Predicted N-acetyltransferase, GNAT family</fullName>
    </submittedName>
</protein>
<reference evidence="2 3" key="1">
    <citation type="journal article" date="2005" name="Genome Res.">
        <title>Complete genome sequence of the hyperthermophilic archaeon Thermococcus kodakaraensis KOD1 and comparison with Pyrococcus genomes.</title>
        <authorList>
            <person name="Fukui T."/>
            <person name="Atomi H."/>
            <person name="Kanai T."/>
            <person name="Matsumi R."/>
            <person name="Fujiwara S."/>
            <person name="Imanaka T."/>
        </authorList>
    </citation>
    <scope>NUCLEOTIDE SEQUENCE [LARGE SCALE GENOMIC DNA]</scope>
    <source>
        <strain evidence="3">ATCC BAA-918 / JCM 12380 / KOD1</strain>
    </source>
</reference>
<feature type="domain" description="N-acetyltransferase" evidence="1">
    <location>
        <begin position="204"/>
        <end position="335"/>
    </location>
</feature>
<proteinExistence type="predicted"/>
<dbReference type="HOGENOM" id="CLU_827994_0_0_2"/>
<dbReference type="SUPFAM" id="SSF55729">
    <property type="entry name" value="Acyl-CoA N-acyltransferases (Nat)"/>
    <property type="match status" value="1"/>
</dbReference>
<dbReference type="InterPro" id="IPR016181">
    <property type="entry name" value="Acyl_CoA_acyltransferase"/>
</dbReference>
<dbReference type="STRING" id="69014.TK0591"/>
<dbReference type="CDD" id="cd04301">
    <property type="entry name" value="NAT_SF"/>
    <property type="match status" value="1"/>
</dbReference>
<dbReference type="PATRIC" id="fig|69014.16.peg.573"/>
<evidence type="ECO:0000259" key="1">
    <source>
        <dbReference type="PROSITE" id="PS51186"/>
    </source>
</evidence>
<dbReference type="AlphaFoldDB" id="Q5JFC3"/>
<dbReference type="EnsemblBacteria" id="BAD84780">
    <property type="protein sequence ID" value="BAD84780"/>
    <property type="gene ID" value="TK0591"/>
</dbReference>
<dbReference type="Gene3D" id="3.40.630.30">
    <property type="match status" value="1"/>
</dbReference>
<sequence>MVRAVYEIEIGGKIYTIPFINGGSAGYIVEEAEEKNEPAAYIVPLSSGLLEVMIDLTTTEFALTKETQEVLRKLVRELHKKALSNDNEHVPRNELWFEVNSDWVSFSIPNSLVDEAVANVAKIALNPENWRKITVLRCPVCGRRVRETETDLIGIFPDDENIQILFCPEFDQRFRGQHVVAFKWDGEWKQPSYFYHNPERDGLIEVKKGSYDNVTLYLLYLEAISGDNVNFKRPNLEWMRAKILWKNGEPVGYYAYSVDAHKYPTLHQIFVRKKFRRQGHATMMLNDFLNSFPGTVLIEDPNEATQNLLVKLSLARRVDRGIESTGRIMFLPGGI</sequence>
<dbReference type="RefSeq" id="WP_011249546.1">
    <property type="nucleotide sequence ID" value="NC_006624.1"/>
</dbReference>
<name>Q5JFC3_THEKO</name>
<dbReference type="KEGG" id="tko:TK0591"/>
<dbReference type="Pfam" id="PF00583">
    <property type="entry name" value="Acetyltransf_1"/>
    <property type="match status" value="1"/>
</dbReference>
<evidence type="ECO:0000313" key="2">
    <source>
        <dbReference type="EMBL" id="BAD84780.1"/>
    </source>
</evidence>
<gene>
    <name evidence="2" type="ordered locus">TK0591</name>
</gene>